<evidence type="ECO:0000256" key="3">
    <source>
        <dbReference type="ARBA" id="ARBA00022630"/>
    </source>
</evidence>
<dbReference type="RefSeq" id="XP_033577563.1">
    <property type="nucleotide sequence ID" value="XM_033727296.1"/>
</dbReference>
<keyword evidence="6" id="KW-0560">Oxidoreductase</keyword>
<gene>
    <name evidence="8 10" type="ORF">BDZ99DRAFT_560800</name>
</gene>
<dbReference type="InterPro" id="IPR050775">
    <property type="entry name" value="FAD-binding_Monooxygenases"/>
</dbReference>
<evidence type="ECO:0000313" key="10">
    <source>
        <dbReference type="RefSeq" id="XP_033577563.1"/>
    </source>
</evidence>
<protein>
    <submittedName>
        <fullName evidence="8 10">Monooxygenase</fullName>
    </submittedName>
</protein>
<dbReference type="InterPro" id="IPR036188">
    <property type="entry name" value="FAD/NAD-bd_sf"/>
</dbReference>
<dbReference type="OrthoDB" id="66881at2759"/>
<dbReference type="Pfam" id="PF07992">
    <property type="entry name" value="Pyr_redox_2"/>
    <property type="match status" value="1"/>
</dbReference>
<feature type="domain" description="FAD/NAD(P)-binding" evidence="7">
    <location>
        <begin position="74"/>
        <end position="296"/>
    </location>
</feature>
<reference evidence="10" key="2">
    <citation type="submission" date="2020-04" db="EMBL/GenBank/DDBJ databases">
        <authorList>
            <consortium name="NCBI Genome Project"/>
        </authorList>
    </citation>
    <scope>NUCLEOTIDE SEQUENCE</scope>
    <source>
        <strain evidence="10">CBS 304.34</strain>
    </source>
</reference>
<name>A0A6A6YPW8_9PEZI</name>
<dbReference type="GO" id="GO:0004497">
    <property type="term" value="F:monooxygenase activity"/>
    <property type="evidence" value="ECO:0007669"/>
    <property type="project" value="UniProtKB-KW"/>
</dbReference>
<evidence type="ECO:0000256" key="2">
    <source>
        <dbReference type="ARBA" id="ARBA00010139"/>
    </source>
</evidence>
<reference evidence="10" key="3">
    <citation type="submission" date="2025-04" db="UniProtKB">
        <authorList>
            <consortium name="RefSeq"/>
        </authorList>
    </citation>
    <scope>IDENTIFICATION</scope>
    <source>
        <strain evidence="10">CBS 304.34</strain>
    </source>
</reference>
<dbReference type="Proteomes" id="UP000504636">
    <property type="component" value="Unplaced"/>
</dbReference>
<dbReference type="PANTHER" id="PTHR43098:SF2">
    <property type="entry name" value="FAD-BINDING MONOOXYGENASE AUSB-RELATED"/>
    <property type="match status" value="1"/>
</dbReference>
<dbReference type="AlphaFoldDB" id="A0A6A6YPW8"/>
<evidence type="ECO:0000313" key="8">
    <source>
        <dbReference type="EMBL" id="KAF2810599.1"/>
    </source>
</evidence>
<evidence type="ECO:0000256" key="4">
    <source>
        <dbReference type="ARBA" id="ARBA00022827"/>
    </source>
</evidence>
<keyword evidence="8 10" id="KW-0503">Monooxygenase</keyword>
<evidence type="ECO:0000256" key="6">
    <source>
        <dbReference type="ARBA" id="ARBA00023002"/>
    </source>
</evidence>
<dbReference type="SUPFAM" id="SSF51905">
    <property type="entry name" value="FAD/NAD(P)-binding domain"/>
    <property type="match status" value="1"/>
</dbReference>
<comment type="cofactor">
    <cofactor evidence="1">
        <name>FAD</name>
        <dbReference type="ChEBI" id="CHEBI:57692"/>
    </cofactor>
</comment>
<dbReference type="GeneID" id="54468189"/>
<reference evidence="8 10" key="1">
    <citation type="journal article" date="2020" name="Stud. Mycol.">
        <title>101 Dothideomycetes genomes: a test case for predicting lifestyles and emergence of pathogens.</title>
        <authorList>
            <person name="Haridas S."/>
            <person name="Albert R."/>
            <person name="Binder M."/>
            <person name="Bloem J."/>
            <person name="Labutti K."/>
            <person name="Salamov A."/>
            <person name="Andreopoulos B."/>
            <person name="Baker S."/>
            <person name="Barry K."/>
            <person name="Bills G."/>
            <person name="Bluhm B."/>
            <person name="Cannon C."/>
            <person name="Castanera R."/>
            <person name="Culley D."/>
            <person name="Daum C."/>
            <person name="Ezra D."/>
            <person name="Gonzalez J."/>
            <person name="Henrissat B."/>
            <person name="Kuo A."/>
            <person name="Liang C."/>
            <person name="Lipzen A."/>
            <person name="Lutzoni F."/>
            <person name="Magnuson J."/>
            <person name="Mondo S."/>
            <person name="Nolan M."/>
            <person name="Ohm R."/>
            <person name="Pangilinan J."/>
            <person name="Park H.-J."/>
            <person name="Ramirez L."/>
            <person name="Alfaro M."/>
            <person name="Sun H."/>
            <person name="Tritt A."/>
            <person name="Yoshinaga Y."/>
            <person name="Zwiers L.-H."/>
            <person name="Turgeon B."/>
            <person name="Goodwin S."/>
            <person name="Spatafora J."/>
            <person name="Crous P."/>
            <person name="Grigoriev I."/>
        </authorList>
    </citation>
    <scope>NUCLEOTIDE SEQUENCE</scope>
    <source>
        <strain evidence="8 10">CBS 304.34</strain>
    </source>
</reference>
<accession>A0A6A6YPW8</accession>
<keyword evidence="5" id="KW-0521">NADP</keyword>
<dbReference type="EMBL" id="MU003699">
    <property type="protein sequence ID" value="KAF2810599.1"/>
    <property type="molecule type" value="Genomic_DNA"/>
</dbReference>
<keyword evidence="9" id="KW-1185">Reference proteome</keyword>
<evidence type="ECO:0000313" key="9">
    <source>
        <dbReference type="Proteomes" id="UP000504636"/>
    </source>
</evidence>
<proteinExistence type="inferred from homology"/>
<keyword evidence="3" id="KW-0285">Flavoprotein</keyword>
<sequence length="660" mass="73688">MTTDTAPLAAGEPDVKVLARKYAEERDKRYAARAEHQYLSLREIRDAEFAQDPFVDYEHARANETEIHDGEFRQCVIIGAGHNGLLFAVRLIEAGISVDNILLIDNASGYGGVWYWNRYPGLMCDVESYIYLPLLEETGFVPKHRYSYGEEIRTNTESIAKKYNLKALFTTTATRMDWDDDRVEWTTQVTRDLGQEGKVDIKIRSQFLFIAAGPLTVPKMPDVPGMDEYLEAGKHIFHSARWDFELTGGTQQNPEMTKLRDKKVAIVGTGATGVQVIPEVAKYAEKLYVCQRTPSYVGTRGQKETDPDDWKRVARGKGWQAARADNFNLLISNDPEPENLVGDGWTETGANAAFQGGKGKYPIVTPEVVADHVAYFMEMDVEQANNKRALIDKVVANKTVAEQLKPWYAGWCKRPIFNDDYLPTFTRPNVQLVDLDGKSIEKFTSKGIVANGIEYDVDIIVLATGFELLPNASASTRANAPIRGRNGRLLDDKWNSYEYDTLHGCMSHDFPNLFFQGVFGQATSSNLTRLYSFQAEHCAFVVQKALSSAPKGEMAIVETPIAAEEEWGQETSKRALFFSTLPLCTPGYFTGDAQVRTPGTPEEIAFMAKRIPWPGGVTDYGRILGRWRDAGEWKTVVSAKSVAQTNGVDKLTSAVLAENL</sequence>
<keyword evidence="4" id="KW-0274">FAD</keyword>
<organism evidence="8">
    <name type="scientific">Mytilinidion resinicola</name>
    <dbReference type="NCBI Taxonomy" id="574789"/>
    <lineage>
        <taxon>Eukaryota</taxon>
        <taxon>Fungi</taxon>
        <taxon>Dikarya</taxon>
        <taxon>Ascomycota</taxon>
        <taxon>Pezizomycotina</taxon>
        <taxon>Dothideomycetes</taxon>
        <taxon>Pleosporomycetidae</taxon>
        <taxon>Mytilinidiales</taxon>
        <taxon>Mytilinidiaceae</taxon>
        <taxon>Mytilinidion</taxon>
    </lineage>
</organism>
<evidence type="ECO:0000259" key="7">
    <source>
        <dbReference type="Pfam" id="PF07992"/>
    </source>
</evidence>
<dbReference type="PANTHER" id="PTHR43098">
    <property type="entry name" value="L-ORNITHINE N(5)-MONOOXYGENASE-RELATED"/>
    <property type="match status" value="1"/>
</dbReference>
<evidence type="ECO:0000256" key="5">
    <source>
        <dbReference type="ARBA" id="ARBA00022857"/>
    </source>
</evidence>
<evidence type="ECO:0000256" key="1">
    <source>
        <dbReference type="ARBA" id="ARBA00001974"/>
    </source>
</evidence>
<dbReference type="Gene3D" id="3.50.50.60">
    <property type="entry name" value="FAD/NAD(P)-binding domain"/>
    <property type="match status" value="2"/>
</dbReference>
<comment type="similarity">
    <text evidence="2">Belongs to the FAD-binding monooxygenase family.</text>
</comment>
<dbReference type="InterPro" id="IPR023753">
    <property type="entry name" value="FAD/NAD-binding_dom"/>
</dbReference>